<evidence type="ECO:0000313" key="3">
    <source>
        <dbReference type="Proteomes" id="UP001596250"/>
    </source>
</evidence>
<protein>
    <submittedName>
        <fullName evidence="2">Polysaccharide pyruvyl transferase family protein</fullName>
    </submittedName>
</protein>
<feature type="domain" description="Polysaccharide pyruvyl transferase" evidence="1">
    <location>
        <begin position="40"/>
        <end position="296"/>
    </location>
</feature>
<dbReference type="Pfam" id="PF04230">
    <property type="entry name" value="PS_pyruv_trans"/>
    <property type="match status" value="1"/>
</dbReference>
<dbReference type="Proteomes" id="UP001596250">
    <property type="component" value="Unassembled WGS sequence"/>
</dbReference>
<evidence type="ECO:0000313" key="2">
    <source>
        <dbReference type="EMBL" id="MFC5985342.1"/>
    </source>
</evidence>
<accession>A0ABW1IJV6</accession>
<organism evidence="2 3">
    <name type="scientific">Marinicrinis lubricantis</name>
    <dbReference type="NCBI Taxonomy" id="2086470"/>
    <lineage>
        <taxon>Bacteria</taxon>
        <taxon>Bacillati</taxon>
        <taxon>Bacillota</taxon>
        <taxon>Bacilli</taxon>
        <taxon>Bacillales</taxon>
        <taxon>Paenibacillaceae</taxon>
    </lineage>
</organism>
<keyword evidence="2" id="KW-0808">Transferase</keyword>
<dbReference type="RefSeq" id="WP_379892085.1">
    <property type="nucleotide sequence ID" value="NZ_CBCSCT010000022.1"/>
</dbReference>
<dbReference type="EMBL" id="JBHSQV010000013">
    <property type="protein sequence ID" value="MFC5985342.1"/>
    <property type="molecule type" value="Genomic_DNA"/>
</dbReference>
<reference evidence="3" key="1">
    <citation type="journal article" date="2019" name="Int. J. Syst. Evol. Microbiol.">
        <title>The Global Catalogue of Microorganisms (GCM) 10K type strain sequencing project: providing services to taxonomists for standard genome sequencing and annotation.</title>
        <authorList>
            <consortium name="The Broad Institute Genomics Platform"/>
            <consortium name="The Broad Institute Genome Sequencing Center for Infectious Disease"/>
            <person name="Wu L."/>
            <person name="Ma J."/>
        </authorList>
    </citation>
    <scope>NUCLEOTIDE SEQUENCE [LARGE SCALE GENOMIC DNA]</scope>
    <source>
        <strain evidence="3">CCM 8749</strain>
    </source>
</reference>
<evidence type="ECO:0000259" key="1">
    <source>
        <dbReference type="Pfam" id="PF04230"/>
    </source>
</evidence>
<keyword evidence="3" id="KW-1185">Reference proteome</keyword>
<comment type="caution">
    <text evidence="2">The sequence shown here is derived from an EMBL/GenBank/DDBJ whole genome shotgun (WGS) entry which is preliminary data.</text>
</comment>
<gene>
    <name evidence="2" type="ORF">ACFPXP_02550</name>
</gene>
<proteinExistence type="predicted"/>
<dbReference type="InterPro" id="IPR007345">
    <property type="entry name" value="Polysacch_pyruvyl_Trfase"/>
</dbReference>
<name>A0ABW1IJV6_9BACL</name>
<dbReference type="GO" id="GO:0016740">
    <property type="term" value="F:transferase activity"/>
    <property type="evidence" value="ECO:0007669"/>
    <property type="project" value="UniProtKB-KW"/>
</dbReference>
<sequence length="338" mass="39743">MRNQPNLHPMDELKNRLKGILKVVPPGSEIYLLDYPVYGNGGDMLIWKGTEAFFKEHQIKIRKRYSVKDFPQQHHLAIPEHVIIVLHGGGNFGDLYLPHQQLREYVVQHYPRNRIVILPQTIYYKDERNYDRTAEIFNKHFDLHLYLRDENCYTLAKSKLSSCHLYLMPDMAHQLWPIKSSHHVIKDTLYFLRTDIETNQRQQAGSNTPQGNSCVKDWDTLFNKLERKFIRLFSLVYGRLSGKLPMRWMWSKYTDYLMKKTIREFSSYESIQTSRLHGHILSCLLDKPNTLIDNSYGKNKSYYDAWTYRIESTRVMSVPAPSSEEASHVANKKTLAGV</sequence>